<dbReference type="SUPFAM" id="SSF53335">
    <property type="entry name" value="S-adenosyl-L-methionine-dependent methyltransferases"/>
    <property type="match status" value="1"/>
</dbReference>
<dbReference type="Gene3D" id="3.40.50.150">
    <property type="entry name" value="Vaccinia Virus protein VP39"/>
    <property type="match status" value="1"/>
</dbReference>
<protein>
    <submittedName>
        <fullName evidence="2">Methyltransferase domain-containing protein</fullName>
    </submittedName>
</protein>
<comment type="caution">
    <text evidence="2">The sequence shown here is derived from an EMBL/GenBank/DDBJ whole genome shotgun (WGS) entry which is preliminary data.</text>
</comment>
<feature type="domain" description="Methyltransferase type 11" evidence="1">
    <location>
        <begin position="40"/>
        <end position="131"/>
    </location>
</feature>
<keyword evidence="2" id="KW-0489">Methyltransferase</keyword>
<dbReference type="EMBL" id="SFCC01000017">
    <property type="protein sequence ID" value="RZQ60383.1"/>
    <property type="molecule type" value="Genomic_DNA"/>
</dbReference>
<sequence length="243" mass="25670">MSTTERFLAAMDSFERHPAVTHARLRSHDLLALEPGDTVVDAGCGAGTAVAELAARGARPVGVDLSEEFVAEARRRHPGLDVRAGDALRLPLADGAARGYRAEKLLHGLPDPAAAVAEAARVLAPGGRVVLLGQDWELIALDSDDPGTTAEVLARQAATAPSPRAARGYRGLLLDQGFTNVEVEVHTAVFTGAAGLPVVESAAVLAGGSDRVRRWVEEQRRRVERDRFLLAVPLFLASATRPG</sequence>
<dbReference type="AlphaFoldDB" id="A0A4Q7J1V9"/>
<accession>A0A4Q7J1V9</accession>
<dbReference type="Proteomes" id="UP000292003">
    <property type="component" value="Unassembled WGS sequence"/>
</dbReference>
<name>A0A4Q7J1V9_9PSEU</name>
<proteinExistence type="predicted"/>
<dbReference type="RefSeq" id="WP_130478771.1">
    <property type="nucleotide sequence ID" value="NZ_SFCC01000017.1"/>
</dbReference>
<dbReference type="InterPro" id="IPR013216">
    <property type="entry name" value="Methyltransf_11"/>
</dbReference>
<dbReference type="GO" id="GO:0032259">
    <property type="term" value="P:methylation"/>
    <property type="evidence" value="ECO:0007669"/>
    <property type="project" value="UniProtKB-KW"/>
</dbReference>
<organism evidence="2 3">
    <name type="scientific">Amycolatopsis suaedae</name>
    <dbReference type="NCBI Taxonomy" id="2510978"/>
    <lineage>
        <taxon>Bacteria</taxon>
        <taxon>Bacillati</taxon>
        <taxon>Actinomycetota</taxon>
        <taxon>Actinomycetes</taxon>
        <taxon>Pseudonocardiales</taxon>
        <taxon>Pseudonocardiaceae</taxon>
        <taxon>Amycolatopsis</taxon>
    </lineage>
</organism>
<dbReference type="GO" id="GO:0008757">
    <property type="term" value="F:S-adenosylmethionine-dependent methyltransferase activity"/>
    <property type="evidence" value="ECO:0007669"/>
    <property type="project" value="InterPro"/>
</dbReference>
<gene>
    <name evidence="2" type="ORF">EWH70_29210</name>
</gene>
<evidence type="ECO:0000313" key="2">
    <source>
        <dbReference type="EMBL" id="RZQ60383.1"/>
    </source>
</evidence>
<keyword evidence="3" id="KW-1185">Reference proteome</keyword>
<reference evidence="2 3" key="1">
    <citation type="submission" date="2019-02" db="EMBL/GenBank/DDBJ databases">
        <title>Draft genome sequence of Amycolatopsis sp. 8-3EHSu isolated from roots of Suaeda maritima.</title>
        <authorList>
            <person name="Duangmal K."/>
            <person name="Chantavorakit T."/>
        </authorList>
    </citation>
    <scope>NUCLEOTIDE SEQUENCE [LARGE SCALE GENOMIC DNA]</scope>
    <source>
        <strain evidence="2 3">8-3EHSu</strain>
    </source>
</reference>
<keyword evidence="2" id="KW-0808">Transferase</keyword>
<dbReference type="CDD" id="cd02440">
    <property type="entry name" value="AdoMet_MTases"/>
    <property type="match status" value="1"/>
</dbReference>
<dbReference type="InterPro" id="IPR029063">
    <property type="entry name" value="SAM-dependent_MTases_sf"/>
</dbReference>
<dbReference type="PANTHER" id="PTHR43591">
    <property type="entry name" value="METHYLTRANSFERASE"/>
    <property type="match status" value="1"/>
</dbReference>
<dbReference type="Pfam" id="PF08241">
    <property type="entry name" value="Methyltransf_11"/>
    <property type="match status" value="1"/>
</dbReference>
<evidence type="ECO:0000313" key="3">
    <source>
        <dbReference type="Proteomes" id="UP000292003"/>
    </source>
</evidence>
<evidence type="ECO:0000259" key="1">
    <source>
        <dbReference type="Pfam" id="PF08241"/>
    </source>
</evidence>
<dbReference type="PANTHER" id="PTHR43591:SF24">
    <property type="entry name" value="2-METHOXY-6-POLYPRENYL-1,4-BENZOQUINOL METHYLASE, MITOCHONDRIAL"/>
    <property type="match status" value="1"/>
</dbReference>
<dbReference type="OrthoDB" id="3636702at2"/>